<feature type="region of interest" description="Disordered" evidence="3">
    <location>
        <begin position="54"/>
        <end position="92"/>
    </location>
</feature>
<dbReference type="Pfam" id="PF00067">
    <property type="entry name" value="p450"/>
    <property type="match status" value="1"/>
</dbReference>
<dbReference type="PANTHER" id="PTHR46696:SF1">
    <property type="entry name" value="CYTOCHROME P450 YJIB-RELATED"/>
    <property type="match status" value="1"/>
</dbReference>
<comment type="similarity">
    <text evidence="1 2">Belongs to the cytochrome P450 family.</text>
</comment>
<dbReference type="GO" id="GO:0016491">
    <property type="term" value="F:oxidoreductase activity"/>
    <property type="evidence" value="ECO:0007669"/>
    <property type="project" value="UniProtKB-KW"/>
</dbReference>
<comment type="caution">
    <text evidence="4">The sequence shown here is derived from an EMBL/GenBank/DDBJ whole genome shotgun (WGS) entry which is preliminary data.</text>
</comment>
<evidence type="ECO:0000256" key="3">
    <source>
        <dbReference type="SAM" id="MobiDB-lite"/>
    </source>
</evidence>
<dbReference type="PANTHER" id="PTHR46696">
    <property type="entry name" value="P450, PUTATIVE (EUROFUNG)-RELATED"/>
    <property type="match status" value="1"/>
</dbReference>
<dbReference type="RefSeq" id="WP_377420586.1">
    <property type="nucleotide sequence ID" value="NZ_JBHSPR010000008.1"/>
</dbReference>
<keyword evidence="5" id="KW-1185">Reference proteome</keyword>
<protein>
    <submittedName>
        <fullName evidence="4">Cytochrome P450</fullName>
        <ecNumber evidence="4">1.14.-.-</ecNumber>
    </submittedName>
</protein>
<dbReference type="EC" id="1.14.-.-" evidence="4"/>
<gene>
    <name evidence="4" type="ORF">ACFP2T_11525</name>
</gene>
<reference evidence="5" key="1">
    <citation type="journal article" date="2019" name="Int. J. Syst. Evol. Microbiol.">
        <title>The Global Catalogue of Microorganisms (GCM) 10K type strain sequencing project: providing services to taxonomists for standard genome sequencing and annotation.</title>
        <authorList>
            <consortium name="The Broad Institute Genomics Platform"/>
            <consortium name="The Broad Institute Genome Sequencing Center for Infectious Disease"/>
            <person name="Wu L."/>
            <person name="Ma J."/>
        </authorList>
    </citation>
    <scope>NUCLEOTIDE SEQUENCE [LARGE SCALE GENOMIC DNA]</scope>
    <source>
        <strain evidence="5">ZS-35-S2</strain>
    </source>
</reference>
<dbReference type="PRINTS" id="PR00385">
    <property type="entry name" value="P450"/>
</dbReference>
<dbReference type="InterPro" id="IPR001128">
    <property type="entry name" value="Cyt_P450"/>
</dbReference>
<evidence type="ECO:0000256" key="2">
    <source>
        <dbReference type="RuleBase" id="RU000461"/>
    </source>
</evidence>
<evidence type="ECO:0000313" key="5">
    <source>
        <dbReference type="Proteomes" id="UP001596203"/>
    </source>
</evidence>
<dbReference type="CDD" id="cd11030">
    <property type="entry name" value="CYP105-like"/>
    <property type="match status" value="1"/>
</dbReference>
<keyword evidence="2" id="KW-0503">Monooxygenase</keyword>
<dbReference type="PROSITE" id="PS00086">
    <property type="entry name" value="CYTOCHROME_P450"/>
    <property type="match status" value="1"/>
</dbReference>
<feature type="compositionally biased region" description="Pro residues" evidence="3">
    <location>
        <begin position="69"/>
        <end position="82"/>
    </location>
</feature>
<organism evidence="4 5">
    <name type="scientific">Plantactinospora solaniradicis</name>
    <dbReference type="NCBI Taxonomy" id="1723736"/>
    <lineage>
        <taxon>Bacteria</taxon>
        <taxon>Bacillati</taxon>
        <taxon>Actinomycetota</taxon>
        <taxon>Actinomycetes</taxon>
        <taxon>Micromonosporales</taxon>
        <taxon>Micromonosporaceae</taxon>
        <taxon>Plantactinospora</taxon>
    </lineage>
</organism>
<proteinExistence type="inferred from homology"/>
<keyword evidence="2" id="KW-0349">Heme</keyword>
<name>A0ABW1K7K3_9ACTN</name>
<dbReference type="InterPro" id="IPR002397">
    <property type="entry name" value="Cyt_P450_B"/>
</dbReference>
<dbReference type="SUPFAM" id="SSF48264">
    <property type="entry name" value="Cytochrome P450"/>
    <property type="match status" value="1"/>
</dbReference>
<sequence>MTDSPVLPLTRSCPYAPPPEHVQLQREPVARVTLPDGSQVWALSRLDDIRTMLTDPRFSSDRQRKGFPLQPPEARPSPPPRQPMIGLDPPEHGEARRAVVGEFTIRRMNALRPRIQQIVDERIDAMLAGPRPADLVPALALPVPSLVICELLGVPYTDHDFFQSRSANLLDRAIPPAERYAAANAIREYMAALIAEKEKEPADDLLGRQLAKGADRDDLAGLGFLLLLAGHETTGNMISLGVMTLLERPQALAALRADPATTPEVVEELLRYFTIAEFVTSRVAREDVEIGGVLIRAGEGVITLGNVANRDPAAFVDGDTFDIGRGARHHIAFGFGPHQCLGQNLARIELQIVFDTLFARIPGLRLATTTDELSFKNDSTVYGLHSLPVTW</sequence>
<feature type="region of interest" description="Disordered" evidence="3">
    <location>
        <begin position="1"/>
        <end position="20"/>
    </location>
</feature>
<dbReference type="PRINTS" id="PR00359">
    <property type="entry name" value="BP450"/>
</dbReference>
<dbReference type="Proteomes" id="UP001596203">
    <property type="component" value="Unassembled WGS sequence"/>
</dbReference>
<dbReference type="InterPro" id="IPR017972">
    <property type="entry name" value="Cyt_P450_CS"/>
</dbReference>
<dbReference type="EMBL" id="JBHSPR010000008">
    <property type="protein sequence ID" value="MFC6016834.1"/>
    <property type="molecule type" value="Genomic_DNA"/>
</dbReference>
<keyword evidence="2" id="KW-0479">Metal-binding</keyword>
<keyword evidence="2" id="KW-0408">Iron</keyword>
<evidence type="ECO:0000313" key="4">
    <source>
        <dbReference type="EMBL" id="MFC6016834.1"/>
    </source>
</evidence>
<accession>A0ABW1K7K3</accession>
<evidence type="ECO:0000256" key="1">
    <source>
        <dbReference type="ARBA" id="ARBA00010617"/>
    </source>
</evidence>
<dbReference type="Gene3D" id="1.10.630.10">
    <property type="entry name" value="Cytochrome P450"/>
    <property type="match status" value="1"/>
</dbReference>
<keyword evidence="2 4" id="KW-0560">Oxidoreductase</keyword>
<dbReference type="InterPro" id="IPR036396">
    <property type="entry name" value="Cyt_P450_sf"/>
</dbReference>